<dbReference type="Proteomes" id="UP000315971">
    <property type="component" value="Unassembled WGS sequence"/>
</dbReference>
<evidence type="ECO:0000256" key="2">
    <source>
        <dbReference type="SAM" id="SignalP"/>
    </source>
</evidence>
<evidence type="ECO:0000313" key="3">
    <source>
        <dbReference type="EMBL" id="SMO54455.1"/>
    </source>
</evidence>
<feature type="chain" id="PRO_5021834561" description="Outer membrane protein beta-barrel domain-containing protein" evidence="2">
    <location>
        <begin position="25"/>
        <end position="314"/>
    </location>
</feature>
<reference evidence="3 4" key="1">
    <citation type="submission" date="2017-05" db="EMBL/GenBank/DDBJ databases">
        <authorList>
            <person name="Varghese N."/>
            <person name="Submissions S."/>
        </authorList>
    </citation>
    <scope>NUCLEOTIDE SEQUENCE [LARGE SCALE GENOMIC DNA]</scope>
    <source>
        <strain evidence="3 4">DSM 21342</strain>
    </source>
</reference>
<evidence type="ECO:0008006" key="5">
    <source>
        <dbReference type="Google" id="ProtNLM"/>
    </source>
</evidence>
<dbReference type="OrthoDB" id="657710at2"/>
<protein>
    <recommendedName>
        <fullName evidence="5">Outer membrane protein beta-barrel domain-containing protein</fullName>
    </recommendedName>
</protein>
<accession>A0A521C539</accession>
<dbReference type="RefSeq" id="WP_142602562.1">
    <property type="nucleotide sequence ID" value="NZ_FXSZ01000003.1"/>
</dbReference>
<dbReference type="EMBL" id="FXSZ01000003">
    <property type="protein sequence ID" value="SMO54455.1"/>
    <property type="molecule type" value="Genomic_DNA"/>
</dbReference>
<keyword evidence="4" id="KW-1185">Reference proteome</keyword>
<gene>
    <name evidence="3" type="ORF">SAMN06265350_103212</name>
</gene>
<organism evidence="3 4">
    <name type="scientific">Solitalea koreensis</name>
    <dbReference type="NCBI Taxonomy" id="543615"/>
    <lineage>
        <taxon>Bacteria</taxon>
        <taxon>Pseudomonadati</taxon>
        <taxon>Bacteroidota</taxon>
        <taxon>Sphingobacteriia</taxon>
        <taxon>Sphingobacteriales</taxon>
        <taxon>Sphingobacteriaceae</taxon>
        <taxon>Solitalea</taxon>
    </lineage>
</organism>
<feature type="region of interest" description="Disordered" evidence="1">
    <location>
        <begin position="27"/>
        <end position="47"/>
    </location>
</feature>
<evidence type="ECO:0000256" key="1">
    <source>
        <dbReference type="SAM" id="MobiDB-lite"/>
    </source>
</evidence>
<dbReference type="AlphaFoldDB" id="A0A521C539"/>
<keyword evidence="2" id="KW-0732">Signal</keyword>
<sequence length="314" mass="35292">MKKQLQLLLYSSTLLMLMLNYANGQNTDSNPGMSDVKKNDSLPEQTKQQIRRQKIEAKPWYVSRYSIIAGGFFPVNNTKVKVSNNTGTEGDEIDFEDDLGLNRHTSTFSFGGDVHLGKRHRLELLYYRFYRSATHTIDRDIHFKDTVFAVNTSVSSFFHNDIYRFSYGYAFISNSKAEAGLSFGAHIMRTNVGLEGIGNNQNVTASTDYGFTAPLPDFGIWGGYAFNPKWAVIGEFDYFTLKINDVKGRILGANVAVKYKALDRLAITAGYTGFNFRVDVTREKFNGFFKWGYNGPGLSVNYLIGVKGKGPNVN</sequence>
<proteinExistence type="predicted"/>
<name>A0A521C539_9SPHI</name>
<feature type="signal peptide" evidence="2">
    <location>
        <begin position="1"/>
        <end position="24"/>
    </location>
</feature>
<evidence type="ECO:0000313" key="4">
    <source>
        <dbReference type="Proteomes" id="UP000315971"/>
    </source>
</evidence>